<name>A0A8T0K6I0_PHAAN</name>
<feature type="compositionally biased region" description="Acidic residues" evidence="1">
    <location>
        <begin position="153"/>
        <end position="164"/>
    </location>
</feature>
<sequence length="350" mass="38474">MVGIVPSCCYGRPSYATLKPSSTSLSSISIVPSRCRGPMAAQKGNWRLRTSMDSSTIVEMNRLLGNTHVERIRMTPFRWCLHILSPLEVNLKLLKDQNIKVDVALAVERLSLHGHASHRSKQDRQLPEIRAIFHMDDGGMSEGSFPERSKVEEADDESSNDDTWEAGAEERMRKNNKNIITLNAKIGVLMRELIEIYQTPIFNEEAACGNDEEGGGGGHEAPASGGDEEGDGGFDEEAAGGAAEDPAGAFNEQPGDDEPAHEDEKVSASHHPSVCIEIDDDGDDDEGEVPLAIPPLHSFVGDPTTIVDVDQLYYAVNKELLGIRKKYVCEWILDNENIRRMEALAEYGML</sequence>
<comment type="caution">
    <text evidence="2">The sequence shown here is derived from an EMBL/GenBank/DDBJ whole genome shotgun (WGS) entry which is preliminary data.</text>
</comment>
<dbReference type="Proteomes" id="UP000743370">
    <property type="component" value="Unassembled WGS sequence"/>
</dbReference>
<evidence type="ECO:0000256" key="1">
    <source>
        <dbReference type="SAM" id="MobiDB-lite"/>
    </source>
</evidence>
<organism evidence="2 3">
    <name type="scientific">Phaseolus angularis</name>
    <name type="common">Azuki bean</name>
    <name type="synonym">Vigna angularis</name>
    <dbReference type="NCBI Taxonomy" id="3914"/>
    <lineage>
        <taxon>Eukaryota</taxon>
        <taxon>Viridiplantae</taxon>
        <taxon>Streptophyta</taxon>
        <taxon>Embryophyta</taxon>
        <taxon>Tracheophyta</taxon>
        <taxon>Spermatophyta</taxon>
        <taxon>Magnoliopsida</taxon>
        <taxon>eudicotyledons</taxon>
        <taxon>Gunneridae</taxon>
        <taxon>Pentapetalae</taxon>
        <taxon>rosids</taxon>
        <taxon>fabids</taxon>
        <taxon>Fabales</taxon>
        <taxon>Fabaceae</taxon>
        <taxon>Papilionoideae</taxon>
        <taxon>50 kb inversion clade</taxon>
        <taxon>NPAAA clade</taxon>
        <taxon>indigoferoid/millettioid clade</taxon>
        <taxon>Phaseoleae</taxon>
        <taxon>Vigna</taxon>
    </lineage>
</organism>
<feature type="region of interest" description="Disordered" evidence="1">
    <location>
        <begin position="136"/>
        <end position="169"/>
    </location>
</feature>
<evidence type="ECO:0000313" key="3">
    <source>
        <dbReference type="Proteomes" id="UP000743370"/>
    </source>
</evidence>
<proteinExistence type="predicted"/>
<reference evidence="2 3" key="1">
    <citation type="submission" date="2020-05" db="EMBL/GenBank/DDBJ databases">
        <title>Vigna angularis (adzuki bean) Var. LongXiaoDou No. 4 denovo assembly.</title>
        <authorList>
            <person name="Xiang H."/>
        </authorList>
    </citation>
    <scope>NUCLEOTIDE SEQUENCE [LARGE SCALE GENOMIC DNA]</scope>
    <source>
        <tissue evidence="2">Leaf</tissue>
    </source>
</reference>
<gene>
    <name evidence="2" type="ORF">HKW66_Vig0125960</name>
</gene>
<feature type="compositionally biased region" description="Low complexity" evidence="1">
    <location>
        <begin position="239"/>
        <end position="250"/>
    </location>
</feature>
<dbReference type="AlphaFoldDB" id="A0A8T0K6I0"/>
<feature type="compositionally biased region" description="Acidic residues" evidence="1">
    <location>
        <begin position="226"/>
        <end position="238"/>
    </location>
</feature>
<feature type="region of interest" description="Disordered" evidence="1">
    <location>
        <begin position="207"/>
        <end position="281"/>
    </location>
</feature>
<dbReference type="EMBL" id="JABFOF010000007">
    <property type="protein sequence ID" value="KAG2391643.1"/>
    <property type="molecule type" value="Genomic_DNA"/>
</dbReference>
<accession>A0A8T0K6I0</accession>
<protein>
    <submittedName>
        <fullName evidence="2">Uncharacterized protein</fullName>
    </submittedName>
</protein>
<evidence type="ECO:0000313" key="2">
    <source>
        <dbReference type="EMBL" id="KAG2391643.1"/>
    </source>
</evidence>